<keyword evidence="2" id="KW-0833">Ubl conjugation pathway</keyword>
<comment type="caution">
    <text evidence="4">The sequence shown here is derived from an EMBL/GenBank/DDBJ whole genome shotgun (WGS) entry which is preliminary data.</text>
</comment>
<keyword evidence="5" id="KW-1185">Reference proteome</keyword>
<dbReference type="EMBL" id="JBGMDY010000001">
    <property type="protein sequence ID" value="KAL2349258.1"/>
    <property type="molecule type" value="Genomic_DNA"/>
</dbReference>
<organism evidence="4 5">
    <name type="scientific">Flemingia macrophylla</name>
    <dbReference type="NCBI Taxonomy" id="520843"/>
    <lineage>
        <taxon>Eukaryota</taxon>
        <taxon>Viridiplantae</taxon>
        <taxon>Streptophyta</taxon>
        <taxon>Embryophyta</taxon>
        <taxon>Tracheophyta</taxon>
        <taxon>Spermatophyta</taxon>
        <taxon>Magnoliopsida</taxon>
        <taxon>eudicotyledons</taxon>
        <taxon>Gunneridae</taxon>
        <taxon>Pentapetalae</taxon>
        <taxon>rosids</taxon>
        <taxon>fabids</taxon>
        <taxon>Fabales</taxon>
        <taxon>Fabaceae</taxon>
        <taxon>Papilionoideae</taxon>
        <taxon>50 kb inversion clade</taxon>
        <taxon>NPAAA clade</taxon>
        <taxon>indigoferoid/millettioid clade</taxon>
        <taxon>Phaseoleae</taxon>
        <taxon>Flemingia</taxon>
    </lineage>
</organism>
<dbReference type="Pfam" id="PF10408">
    <property type="entry name" value="Ufd2P_core"/>
    <property type="match status" value="1"/>
</dbReference>
<dbReference type="InterPro" id="IPR019474">
    <property type="entry name" value="Ub_conjug_fac_E4_core"/>
</dbReference>
<name>A0ABD1NM92_9FABA</name>
<evidence type="ECO:0000259" key="3">
    <source>
        <dbReference type="Pfam" id="PF10408"/>
    </source>
</evidence>
<keyword evidence="1" id="KW-0808">Transferase</keyword>
<evidence type="ECO:0000313" key="5">
    <source>
        <dbReference type="Proteomes" id="UP001603857"/>
    </source>
</evidence>
<accession>A0ABD1NM92</accession>
<dbReference type="Proteomes" id="UP001603857">
    <property type="component" value="Unassembled WGS sequence"/>
</dbReference>
<proteinExistence type="predicted"/>
<evidence type="ECO:0000256" key="1">
    <source>
        <dbReference type="ARBA" id="ARBA00022679"/>
    </source>
</evidence>
<gene>
    <name evidence="4" type="ORF">Fmac_003258</name>
</gene>
<evidence type="ECO:0000313" key="4">
    <source>
        <dbReference type="EMBL" id="KAL2349258.1"/>
    </source>
</evidence>
<dbReference type="AlphaFoldDB" id="A0ABD1NM92"/>
<dbReference type="GO" id="GO:0016740">
    <property type="term" value="F:transferase activity"/>
    <property type="evidence" value="ECO:0007669"/>
    <property type="project" value="UniProtKB-KW"/>
</dbReference>
<reference evidence="4 5" key="1">
    <citation type="submission" date="2024-08" db="EMBL/GenBank/DDBJ databases">
        <title>Insights into the chromosomal genome structure of Flemingia macrophylla.</title>
        <authorList>
            <person name="Ding Y."/>
            <person name="Zhao Y."/>
            <person name="Bi W."/>
            <person name="Wu M."/>
            <person name="Zhao G."/>
            <person name="Gong Y."/>
            <person name="Li W."/>
            <person name="Zhang P."/>
        </authorList>
    </citation>
    <scope>NUCLEOTIDE SEQUENCE [LARGE SCALE GENOMIC DNA]</scope>
    <source>
        <strain evidence="4">DYQJB</strain>
        <tissue evidence="4">Leaf</tissue>
    </source>
</reference>
<evidence type="ECO:0000256" key="2">
    <source>
        <dbReference type="ARBA" id="ARBA00022786"/>
    </source>
</evidence>
<sequence>MTARVLNLGLLKAFSDFKHLVQDISRCEDALSTLKAMQERSPTRQVQMDIKRLEKEMDT</sequence>
<feature type="domain" description="Ubiquitin conjugation factor E4 core" evidence="3">
    <location>
        <begin position="1"/>
        <end position="58"/>
    </location>
</feature>
<protein>
    <recommendedName>
        <fullName evidence="3">Ubiquitin conjugation factor E4 core domain-containing protein</fullName>
    </recommendedName>
</protein>